<gene>
    <name evidence="8" type="ORF">WA026_003735</name>
</gene>
<dbReference type="GO" id="GO:0016491">
    <property type="term" value="F:oxidoreductase activity"/>
    <property type="evidence" value="ECO:0007669"/>
    <property type="project" value="UniProtKB-KW"/>
</dbReference>
<accession>A0AAW1U5D5</accession>
<dbReference type="InterPro" id="IPR020471">
    <property type="entry name" value="AKR"/>
</dbReference>
<evidence type="ECO:0000256" key="6">
    <source>
        <dbReference type="PIRSR" id="PIRSR000097-3"/>
    </source>
</evidence>
<dbReference type="InterPro" id="IPR023210">
    <property type="entry name" value="NADP_OxRdtase_dom"/>
</dbReference>
<feature type="binding site" evidence="5">
    <location>
        <position position="111"/>
    </location>
    <ligand>
        <name>substrate</name>
    </ligand>
</feature>
<dbReference type="InterPro" id="IPR036812">
    <property type="entry name" value="NAD(P)_OxRdtase_dom_sf"/>
</dbReference>
<evidence type="ECO:0000256" key="2">
    <source>
        <dbReference type="ARBA" id="ARBA00022857"/>
    </source>
</evidence>
<dbReference type="SUPFAM" id="SSF51430">
    <property type="entry name" value="NAD(P)-linked oxidoreductase"/>
    <property type="match status" value="1"/>
</dbReference>
<sequence length="313" mass="35389">MAAIPTVTLNNGNKMPQLGLGTWAMVEGECREAIEYAISIGYRHIDTAMLYGTEKEVGEAVRAKIEDGTVKRDELFITTKLWNTFHKDVVAACKKSLEFLGLDYLDLYLMHSPVAQQFVEEISYENFTASPVIVNDFVETWKGMEECVKLGLTKSIGISNFNCKQVARILEEATILPVTNQVEVTPLLTQKKQIDFCKDRNILITAYSPFKCFTNASPHPDHPGTKMDHPIFLKIAQKYGKTPSQVILRYLVDKGTVPIPKSSNRGRIKENMDIFDFELTDNEVAAVDGLNANYRGNRAFFLIESEEYPYHED</sequence>
<evidence type="ECO:0000256" key="1">
    <source>
        <dbReference type="ARBA" id="ARBA00007905"/>
    </source>
</evidence>
<comment type="similarity">
    <text evidence="1">Belongs to the aldo/keto reductase family.</text>
</comment>
<dbReference type="FunFam" id="3.20.20.100:FF:000006">
    <property type="entry name" value="Aldo-keto reductase family 1 member A1"/>
    <property type="match status" value="1"/>
</dbReference>
<evidence type="ECO:0000256" key="5">
    <source>
        <dbReference type="PIRSR" id="PIRSR000097-2"/>
    </source>
</evidence>
<evidence type="ECO:0000256" key="4">
    <source>
        <dbReference type="PIRSR" id="PIRSR000097-1"/>
    </source>
</evidence>
<name>A0AAW1U5D5_9CUCU</name>
<dbReference type="PIRSF" id="PIRSF000097">
    <property type="entry name" value="AKR"/>
    <property type="match status" value="1"/>
</dbReference>
<dbReference type="InterPro" id="IPR018170">
    <property type="entry name" value="Aldo/ket_reductase_CS"/>
</dbReference>
<comment type="caution">
    <text evidence="8">The sequence shown here is derived from an EMBL/GenBank/DDBJ whole genome shotgun (WGS) entry which is preliminary data.</text>
</comment>
<dbReference type="PRINTS" id="PR00069">
    <property type="entry name" value="ALDKETRDTASE"/>
</dbReference>
<evidence type="ECO:0000313" key="9">
    <source>
        <dbReference type="Proteomes" id="UP001431783"/>
    </source>
</evidence>
<dbReference type="Proteomes" id="UP001431783">
    <property type="component" value="Unassembled WGS sequence"/>
</dbReference>
<proteinExistence type="inferred from homology"/>
<dbReference type="PROSITE" id="PS00063">
    <property type="entry name" value="ALDOKETO_REDUCTASE_3"/>
    <property type="match status" value="1"/>
</dbReference>
<feature type="active site" description="Proton donor" evidence="4">
    <location>
        <position position="51"/>
    </location>
</feature>
<organism evidence="8 9">
    <name type="scientific">Henosepilachna vigintioctopunctata</name>
    <dbReference type="NCBI Taxonomy" id="420089"/>
    <lineage>
        <taxon>Eukaryota</taxon>
        <taxon>Metazoa</taxon>
        <taxon>Ecdysozoa</taxon>
        <taxon>Arthropoda</taxon>
        <taxon>Hexapoda</taxon>
        <taxon>Insecta</taxon>
        <taxon>Pterygota</taxon>
        <taxon>Neoptera</taxon>
        <taxon>Endopterygota</taxon>
        <taxon>Coleoptera</taxon>
        <taxon>Polyphaga</taxon>
        <taxon>Cucujiformia</taxon>
        <taxon>Coccinelloidea</taxon>
        <taxon>Coccinellidae</taxon>
        <taxon>Epilachninae</taxon>
        <taxon>Epilachnini</taxon>
        <taxon>Henosepilachna</taxon>
    </lineage>
</organism>
<keyword evidence="2" id="KW-0521">NADP</keyword>
<feature type="domain" description="NADP-dependent oxidoreductase" evidence="7">
    <location>
        <begin position="18"/>
        <end position="291"/>
    </location>
</feature>
<protein>
    <recommendedName>
        <fullName evidence="7">NADP-dependent oxidoreductase domain-containing protein</fullName>
    </recommendedName>
</protein>
<evidence type="ECO:0000259" key="7">
    <source>
        <dbReference type="Pfam" id="PF00248"/>
    </source>
</evidence>
<keyword evidence="9" id="KW-1185">Reference proteome</keyword>
<reference evidence="8 9" key="1">
    <citation type="submission" date="2023-03" db="EMBL/GenBank/DDBJ databases">
        <title>Genome insight into feeding habits of ladybird beetles.</title>
        <authorList>
            <person name="Li H.-S."/>
            <person name="Huang Y.-H."/>
            <person name="Pang H."/>
        </authorList>
    </citation>
    <scope>NUCLEOTIDE SEQUENCE [LARGE SCALE GENOMIC DNA]</scope>
    <source>
        <strain evidence="8">SYSU_2023b</strain>
        <tissue evidence="8">Whole body</tissue>
    </source>
</reference>
<dbReference type="Gene3D" id="3.20.20.100">
    <property type="entry name" value="NADP-dependent oxidoreductase domain"/>
    <property type="match status" value="1"/>
</dbReference>
<evidence type="ECO:0000256" key="3">
    <source>
        <dbReference type="ARBA" id="ARBA00023002"/>
    </source>
</evidence>
<dbReference type="EMBL" id="JARQZJ010000061">
    <property type="protein sequence ID" value="KAK9878907.1"/>
    <property type="molecule type" value="Genomic_DNA"/>
</dbReference>
<feature type="site" description="Lowers pKa of active site Tyr" evidence="6">
    <location>
        <position position="80"/>
    </location>
</feature>
<dbReference type="PANTHER" id="PTHR11732">
    <property type="entry name" value="ALDO/KETO REDUCTASE"/>
    <property type="match status" value="1"/>
</dbReference>
<dbReference type="AlphaFoldDB" id="A0AAW1U5D5"/>
<dbReference type="Pfam" id="PF00248">
    <property type="entry name" value="Aldo_ket_red"/>
    <property type="match status" value="1"/>
</dbReference>
<keyword evidence="3" id="KW-0560">Oxidoreductase</keyword>
<dbReference type="PROSITE" id="PS00798">
    <property type="entry name" value="ALDOKETO_REDUCTASE_1"/>
    <property type="match status" value="1"/>
</dbReference>
<evidence type="ECO:0000313" key="8">
    <source>
        <dbReference type="EMBL" id="KAK9878907.1"/>
    </source>
</evidence>
<dbReference type="PROSITE" id="PS00062">
    <property type="entry name" value="ALDOKETO_REDUCTASE_2"/>
    <property type="match status" value="1"/>
</dbReference>